<dbReference type="PANTHER" id="PTHR34386">
    <property type="entry name" value="GLUTAREDOXIN"/>
    <property type="match status" value="1"/>
</dbReference>
<dbReference type="PANTHER" id="PTHR34386:SF1">
    <property type="entry name" value="GLUTAREDOXIN-LIKE PROTEIN NRDH"/>
    <property type="match status" value="1"/>
</dbReference>
<keyword evidence="6" id="KW-1015">Disulfide bond</keyword>
<evidence type="ECO:0000256" key="2">
    <source>
        <dbReference type="ARBA" id="ARBA00007787"/>
    </source>
</evidence>
<evidence type="ECO:0000256" key="5">
    <source>
        <dbReference type="ARBA" id="ARBA00022982"/>
    </source>
</evidence>
<organism evidence="9 10">
    <name type="scientific">Silvania confinis</name>
    <dbReference type="NCBI Taxonomy" id="2926470"/>
    <lineage>
        <taxon>Bacteria</taxon>
        <taxon>Pseudomonadati</taxon>
        <taxon>Pseudomonadota</taxon>
        <taxon>Gammaproteobacteria</taxon>
        <taxon>Enterobacterales</taxon>
        <taxon>Enterobacteriaceae</taxon>
        <taxon>Silvania</taxon>
    </lineage>
</organism>
<evidence type="ECO:0000256" key="6">
    <source>
        <dbReference type="ARBA" id="ARBA00023157"/>
    </source>
</evidence>
<name>A0A9J6Q8F0_9ENTR</name>
<feature type="domain" description="Glutaredoxin" evidence="8">
    <location>
        <begin position="8"/>
        <end position="64"/>
    </location>
</feature>
<dbReference type="NCBIfam" id="NF007657">
    <property type="entry name" value="PRK10329.1"/>
    <property type="match status" value="1"/>
</dbReference>
<dbReference type="RefSeq" id="WP_271267371.1">
    <property type="nucleotide sequence ID" value="NZ_JAMGZJ010000072.1"/>
</dbReference>
<dbReference type="Proteomes" id="UP001061282">
    <property type="component" value="Unassembled WGS sequence"/>
</dbReference>
<protein>
    <recommendedName>
        <fullName evidence="3">Glutaredoxin-like protein NrdH</fullName>
    </recommendedName>
</protein>
<dbReference type="Gene3D" id="3.40.30.10">
    <property type="entry name" value="Glutaredoxin"/>
    <property type="match status" value="1"/>
</dbReference>
<sequence length="84" mass="9499">MEIRIMRIIIYTRNDCVQCHATKRAMESRGVAFEMVNVDLEPDAAETLRAQGFRQLPVVVAGETSWSGFRPDMINRLHAQAAHA</sequence>
<evidence type="ECO:0000256" key="1">
    <source>
        <dbReference type="ARBA" id="ARBA00002292"/>
    </source>
</evidence>
<evidence type="ECO:0000256" key="7">
    <source>
        <dbReference type="ARBA" id="ARBA00023284"/>
    </source>
</evidence>
<dbReference type="InterPro" id="IPR051548">
    <property type="entry name" value="Grx-like_ET"/>
</dbReference>
<evidence type="ECO:0000259" key="8">
    <source>
        <dbReference type="Pfam" id="PF00462"/>
    </source>
</evidence>
<dbReference type="GO" id="GO:0009055">
    <property type="term" value="F:electron transfer activity"/>
    <property type="evidence" value="ECO:0007669"/>
    <property type="project" value="TreeGrafter"/>
</dbReference>
<dbReference type="SUPFAM" id="SSF52833">
    <property type="entry name" value="Thioredoxin-like"/>
    <property type="match status" value="1"/>
</dbReference>
<keyword evidence="7" id="KW-0676">Redox-active center</keyword>
<evidence type="ECO:0000313" key="10">
    <source>
        <dbReference type="Proteomes" id="UP001061282"/>
    </source>
</evidence>
<dbReference type="InterPro" id="IPR002109">
    <property type="entry name" value="Glutaredoxin"/>
</dbReference>
<reference evidence="9" key="1">
    <citation type="submission" date="2022-05" db="EMBL/GenBank/DDBJ databases">
        <title>Description of a novel species of Leclercia; Leclercia tamurae and the Proposal for a Novel Genus Silvania gen. nov. Containing Two Novel Species Silvania hatchlandensis sp. nov. and Silvania confinis sp. nov. Isolated from the Rhizosphere of Oak.</title>
        <authorList>
            <person name="Maddock D.W."/>
            <person name="Brady C.L."/>
            <person name="Denman S."/>
            <person name="Arnold D."/>
        </authorList>
    </citation>
    <scope>NUCLEOTIDE SEQUENCE</scope>
    <source>
        <strain evidence="9">H4N4</strain>
    </source>
</reference>
<evidence type="ECO:0000313" key="9">
    <source>
        <dbReference type="EMBL" id="MCU6668807.1"/>
    </source>
</evidence>
<evidence type="ECO:0000256" key="4">
    <source>
        <dbReference type="ARBA" id="ARBA00022448"/>
    </source>
</evidence>
<comment type="function">
    <text evidence="1">Electron transport system for the ribonucleotide reductase system NrdEF.</text>
</comment>
<keyword evidence="4" id="KW-0813">Transport</keyword>
<dbReference type="GO" id="GO:0045454">
    <property type="term" value="P:cell redox homeostasis"/>
    <property type="evidence" value="ECO:0007669"/>
    <property type="project" value="InterPro"/>
</dbReference>
<dbReference type="InterPro" id="IPR011909">
    <property type="entry name" value="GlrX_NrdH"/>
</dbReference>
<dbReference type="AlphaFoldDB" id="A0A9J6Q8F0"/>
<dbReference type="EMBL" id="JAMGZJ010000072">
    <property type="protein sequence ID" value="MCU6668807.1"/>
    <property type="molecule type" value="Genomic_DNA"/>
</dbReference>
<dbReference type="NCBIfam" id="TIGR02194">
    <property type="entry name" value="GlrX_NrdH"/>
    <property type="match status" value="1"/>
</dbReference>
<proteinExistence type="inferred from homology"/>
<comment type="similarity">
    <text evidence="2">Belongs to the glutaredoxin family.</text>
</comment>
<dbReference type="InterPro" id="IPR036249">
    <property type="entry name" value="Thioredoxin-like_sf"/>
</dbReference>
<gene>
    <name evidence="9" type="primary">nrdH</name>
    <name evidence="9" type="ORF">M8013_08595</name>
</gene>
<keyword evidence="5" id="KW-0249">Electron transport</keyword>
<comment type="caution">
    <text evidence="9">The sequence shown here is derived from an EMBL/GenBank/DDBJ whole genome shotgun (WGS) entry which is preliminary data.</text>
</comment>
<evidence type="ECO:0000256" key="3">
    <source>
        <dbReference type="ARBA" id="ARBA00017945"/>
    </source>
</evidence>
<keyword evidence="10" id="KW-1185">Reference proteome</keyword>
<dbReference type="PROSITE" id="PS51354">
    <property type="entry name" value="GLUTAREDOXIN_2"/>
    <property type="match status" value="1"/>
</dbReference>
<dbReference type="CDD" id="cd02976">
    <property type="entry name" value="NrdH"/>
    <property type="match status" value="1"/>
</dbReference>
<dbReference type="Pfam" id="PF00462">
    <property type="entry name" value="Glutaredoxin"/>
    <property type="match status" value="1"/>
</dbReference>
<accession>A0A9J6Q8F0</accession>